<feature type="signal peptide" evidence="2">
    <location>
        <begin position="1"/>
        <end position="29"/>
    </location>
</feature>
<gene>
    <name evidence="3" type="ORF">RND81_02G065800</name>
</gene>
<dbReference type="InterPro" id="IPR035669">
    <property type="entry name" value="SGNH_plant_lipase-like"/>
</dbReference>
<proteinExistence type="inferred from homology"/>
<keyword evidence="2" id="KW-0732">Signal</keyword>
<dbReference type="InterPro" id="IPR036514">
    <property type="entry name" value="SGNH_hydro_sf"/>
</dbReference>
<reference evidence="3" key="1">
    <citation type="submission" date="2024-03" db="EMBL/GenBank/DDBJ databases">
        <title>WGS assembly of Saponaria officinalis var. Norfolk2.</title>
        <authorList>
            <person name="Jenkins J."/>
            <person name="Shu S."/>
            <person name="Grimwood J."/>
            <person name="Barry K."/>
            <person name="Goodstein D."/>
            <person name="Schmutz J."/>
            <person name="Leebens-Mack J."/>
            <person name="Osbourn A."/>
        </authorList>
    </citation>
    <scope>NUCLEOTIDE SEQUENCE [LARGE SCALE GENOMIC DNA]</scope>
    <source>
        <strain evidence="3">JIC</strain>
    </source>
</reference>
<evidence type="ECO:0000256" key="2">
    <source>
        <dbReference type="SAM" id="SignalP"/>
    </source>
</evidence>
<comment type="caution">
    <text evidence="3">The sequence shown here is derived from an EMBL/GenBank/DDBJ whole genome shotgun (WGS) entry which is preliminary data.</text>
</comment>
<organism evidence="3 4">
    <name type="scientific">Saponaria officinalis</name>
    <name type="common">Common soapwort</name>
    <name type="synonym">Lychnis saponaria</name>
    <dbReference type="NCBI Taxonomy" id="3572"/>
    <lineage>
        <taxon>Eukaryota</taxon>
        <taxon>Viridiplantae</taxon>
        <taxon>Streptophyta</taxon>
        <taxon>Embryophyta</taxon>
        <taxon>Tracheophyta</taxon>
        <taxon>Spermatophyta</taxon>
        <taxon>Magnoliopsida</taxon>
        <taxon>eudicotyledons</taxon>
        <taxon>Gunneridae</taxon>
        <taxon>Pentapetalae</taxon>
        <taxon>Caryophyllales</taxon>
        <taxon>Caryophyllaceae</taxon>
        <taxon>Caryophylleae</taxon>
        <taxon>Saponaria</taxon>
    </lineage>
</organism>
<dbReference type="Pfam" id="PF00657">
    <property type="entry name" value="Lipase_GDSL"/>
    <property type="match status" value="1"/>
</dbReference>
<keyword evidence="4" id="KW-1185">Reference proteome</keyword>
<dbReference type="PANTHER" id="PTHR45642">
    <property type="entry name" value="GDSL ESTERASE/LIPASE EXL3"/>
    <property type="match status" value="1"/>
</dbReference>
<feature type="chain" id="PRO_5043418782" description="GDSL esterase/lipase EXL3" evidence="2">
    <location>
        <begin position="30"/>
        <end position="363"/>
    </location>
</feature>
<dbReference type="GO" id="GO:0016788">
    <property type="term" value="F:hydrolase activity, acting on ester bonds"/>
    <property type="evidence" value="ECO:0007669"/>
    <property type="project" value="InterPro"/>
</dbReference>
<evidence type="ECO:0000313" key="3">
    <source>
        <dbReference type="EMBL" id="KAK9748547.1"/>
    </source>
</evidence>
<dbReference type="SUPFAM" id="SSF52266">
    <property type="entry name" value="SGNH hydrolase"/>
    <property type="match status" value="1"/>
</dbReference>
<accession>A0AAW1MT58</accession>
<evidence type="ECO:0000256" key="1">
    <source>
        <dbReference type="ARBA" id="ARBA00008668"/>
    </source>
</evidence>
<dbReference type="Proteomes" id="UP001443914">
    <property type="component" value="Unassembled WGS sequence"/>
</dbReference>
<dbReference type="InterPro" id="IPR001087">
    <property type="entry name" value="GDSL"/>
</dbReference>
<dbReference type="FunFam" id="3.40.50.1110:FF:000003">
    <property type="entry name" value="GDSL esterase/lipase APG"/>
    <property type="match status" value="1"/>
</dbReference>
<dbReference type="EMBL" id="JBDFQZ010000002">
    <property type="protein sequence ID" value="KAK9748547.1"/>
    <property type="molecule type" value="Genomic_DNA"/>
</dbReference>
<dbReference type="PANTHER" id="PTHR45642:SF150">
    <property type="entry name" value="GDSL ESTERASE_LIPASE EXL3"/>
    <property type="match status" value="1"/>
</dbReference>
<dbReference type="Gene3D" id="3.40.50.1110">
    <property type="entry name" value="SGNH hydrolase"/>
    <property type="match status" value="1"/>
</dbReference>
<dbReference type="AlphaFoldDB" id="A0AAW1MT58"/>
<evidence type="ECO:0008006" key="5">
    <source>
        <dbReference type="Google" id="ProtNLM"/>
    </source>
</evidence>
<name>A0AAW1MT58_SAPOF</name>
<dbReference type="InterPro" id="IPR050592">
    <property type="entry name" value="GDSL_lipolytic_enzyme"/>
</dbReference>
<protein>
    <recommendedName>
        <fullName evidence="5">GDSL esterase/lipase EXL3</fullName>
    </recommendedName>
</protein>
<dbReference type="CDD" id="cd01837">
    <property type="entry name" value="SGNH_plant_lipase_like"/>
    <property type="match status" value="1"/>
</dbReference>
<evidence type="ECO:0000313" key="4">
    <source>
        <dbReference type="Proteomes" id="UP001443914"/>
    </source>
</evidence>
<sequence length="363" mass="39638">MQYTTCSLLFSCLSITLLVLPFNNVFVASLPINLPPNTTVPAVFGFGDSIIDPGNNNNINTAIKCNFPPYGQDFMGGVSTGRFSNGKIPTDFIAEIVGVKETVPAYLDPSISREDLLTGVSFASGGSGYDPLTTTIVSVISLEKQLENFKEYKGRVTKMVGEEKTEFIVSNSLYFVVAGSDDIANTYYSTPTRRLHYDVDAYTSLLASSASSFLQSLYKVGARRIAAFSAPPIGCVPSQRTLGGGITRNCADDYNNAAQLFNSKLSSALDSLATKFSDAKFVYIDIYNPLLDSILHPSNYGFKEVTKGCCGTGLIEVTLLCNKFDAVCADDTKYLFWDSYHPTERGYEILCNQLIPKYISRLL</sequence>
<comment type="similarity">
    <text evidence="1">Belongs to the 'GDSL' lipolytic enzyme family.</text>
</comment>